<feature type="compositionally biased region" description="Basic and acidic residues" evidence="1">
    <location>
        <begin position="1"/>
        <end position="10"/>
    </location>
</feature>
<organism evidence="2 3">
    <name type="scientific">Frankliniella fusca</name>
    <dbReference type="NCBI Taxonomy" id="407009"/>
    <lineage>
        <taxon>Eukaryota</taxon>
        <taxon>Metazoa</taxon>
        <taxon>Ecdysozoa</taxon>
        <taxon>Arthropoda</taxon>
        <taxon>Hexapoda</taxon>
        <taxon>Insecta</taxon>
        <taxon>Pterygota</taxon>
        <taxon>Neoptera</taxon>
        <taxon>Paraneoptera</taxon>
        <taxon>Thysanoptera</taxon>
        <taxon>Terebrantia</taxon>
        <taxon>Thripoidea</taxon>
        <taxon>Thripidae</taxon>
        <taxon>Frankliniella</taxon>
    </lineage>
</organism>
<reference evidence="2" key="2">
    <citation type="journal article" date="2023" name="BMC Genomics">
        <title>Pest status, molecular evolution, and epigenetic factors derived from the genome assembly of Frankliniella fusca, a thysanopteran phytovirus vector.</title>
        <authorList>
            <person name="Catto M.A."/>
            <person name="Labadie P.E."/>
            <person name="Jacobson A.L."/>
            <person name="Kennedy G.G."/>
            <person name="Srinivasan R."/>
            <person name="Hunt B.G."/>
        </authorList>
    </citation>
    <scope>NUCLEOTIDE SEQUENCE</scope>
    <source>
        <strain evidence="2">PL_HMW_Pooled</strain>
    </source>
</reference>
<proteinExistence type="predicted"/>
<accession>A0AAE1LAK9</accession>
<keyword evidence="3" id="KW-1185">Reference proteome</keyword>
<sequence>RAARDSRRIPTESSATWLGGGRAAGPNLVAAAGGRAQFDGSGVSSLWPSYAGDWTATVDRALDAKWHGVTEYSLARTTDLCGAAAGAKLLEVERLT</sequence>
<evidence type="ECO:0000256" key="1">
    <source>
        <dbReference type="SAM" id="MobiDB-lite"/>
    </source>
</evidence>
<reference evidence="2" key="1">
    <citation type="submission" date="2021-07" db="EMBL/GenBank/DDBJ databases">
        <authorList>
            <person name="Catto M.A."/>
            <person name="Jacobson A."/>
            <person name="Kennedy G."/>
            <person name="Labadie P."/>
            <person name="Hunt B.G."/>
            <person name="Srinivasan R."/>
        </authorList>
    </citation>
    <scope>NUCLEOTIDE SEQUENCE</scope>
    <source>
        <strain evidence="2">PL_HMW_Pooled</strain>
        <tissue evidence="2">Head</tissue>
    </source>
</reference>
<comment type="caution">
    <text evidence="2">The sequence shown here is derived from an EMBL/GenBank/DDBJ whole genome shotgun (WGS) entry which is preliminary data.</text>
</comment>
<name>A0AAE1LAK9_9NEOP</name>
<dbReference type="EMBL" id="JAHWGI010000222">
    <property type="protein sequence ID" value="KAK3911107.1"/>
    <property type="molecule type" value="Genomic_DNA"/>
</dbReference>
<evidence type="ECO:0000313" key="3">
    <source>
        <dbReference type="Proteomes" id="UP001219518"/>
    </source>
</evidence>
<gene>
    <name evidence="2" type="ORF">KUF71_020811</name>
</gene>
<feature type="non-terminal residue" evidence="2">
    <location>
        <position position="1"/>
    </location>
</feature>
<protein>
    <submittedName>
        <fullName evidence="2">Cytochrome c1</fullName>
    </submittedName>
</protein>
<dbReference type="Proteomes" id="UP001219518">
    <property type="component" value="Unassembled WGS sequence"/>
</dbReference>
<dbReference type="AlphaFoldDB" id="A0AAE1LAK9"/>
<feature type="region of interest" description="Disordered" evidence="1">
    <location>
        <begin position="1"/>
        <end position="20"/>
    </location>
</feature>
<evidence type="ECO:0000313" key="2">
    <source>
        <dbReference type="EMBL" id="KAK3911107.1"/>
    </source>
</evidence>